<dbReference type="RefSeq" id="WP_149278617.1">
    <property type="nucleotide sequence ID" value="NZ_CP043506.1"/>
</dbReference>
<name>A0A5C1YPC9_9PROT</name>
<protein>
    <submittedName>
        <fullName evidence="1">Glycosyl transferase</fullName>
    </submittedName>
</protein>
<evidence type="ECO:0000313" key="2">
    <source>
        <dbReference type="Proteomes" id="UP000324536"/>
    </source>
</evidence>
<dbReference type="GO" id="GO:0016740">
    <property type="term" value="F:transferase activity"/>
    <property type="evidence" value="ECO:0007669"/>
    <property type="project" value="UniProtKB-KW"/>
</dbReference>
<keyword evidence="2" id="KW-1185">Reference proteome</keyword>
<reference evidence="1 2" key="1">
    <citation type="submission" date="2019-09" db="EMBL/GenBank/DDBJ databases">
        <title>Genome sequencing of strain KACC 21233.</title>
        <authorList>
            <person name="Heo J."/>
            <person name="Kim S.-J."/>
            <person name="Kim J.-S."/>
            <person name="Hong S.-B."/>
            <person name="Kwon S.-W."/>
        </authorList>
    </citation>
    <scope>NUCLEOTIDE SEQUENCE [LARGE SCALE GENOMIC DNA]</scope>
    <source>
        <strain evidence="1 2">KACC 21233</strain>
    </source>
</reference>
<dbReference type="AlphaFoldDB" id="A0A5C1YPC9"/>
<evidence type="ECO:0000313" key="1">
    <source>
        <dbReference type="EMBL" id="QEO16937.1"/>
    </source>
</evidence>
<accession>A0A5C1YPC9</accession>
<dbReference type="Proteomes" id="UP000324536">
    <property type="component" value="Chromosome"/>
</dbReference>
<dbReference type="KEGG" id="acek:FLP30_03540"/>
<proteinExistence type="predicted"/>
<dbReference type="EMBL" id="CP043506">
    <property type="protein sequence ID" value="QEO16937.1"/>
    <property type="molecule type" value="Genomic_DNA"/>
</dbReference>
<gene>
    <name evidence="1" type="ORF">FLP30_03540</name>
</gene>
<keyword evidence="1" id="KW-0808">Transferase</keyword>
<sequence>MADTPFPTGSICLFAAYTPDGNLPEYTRHYLRELTHNGLTTHCIFSGCQQVSPSSALFCQQHGIYPWPRANDGLDFGAWQFLLAQGVAHTAPYIVLANDSVLGPLRPLRHVLHAHTPVRYPVWGMVATRLVTPHLQSWFVGLSHTVLHTPHVQRVLALPFASMSRAEIIWHGELGLSVAIREAGFPLHAAWSDLHTPMARMCATNPMHTRWYSLAASGQVPFLKRELLRDNPFGLPGLQHWRQTIPVGSAFQPDWIADLRTEAPRPRATRPNWKGRALYALAATADRVVHGLRPVAPPAPPDD</sequence>
<organism evidence="1 2">
    <name type="scientific">Acetobacter vaccinii</name>
    <dbReference type="NCBI Taxonomy" id="2592655"/>
    <lineage>
        <taxon>Bacteria</taxon>
        <taxon>Pseudomonadati</taxon>
        <taxon>Pseudomonadota</taxon>
        <taxon>Alphaproteobacteria</taxon>
        <taxon>Acetobacterales</taxon>
        <taxon>Acetobacteraceae</taxon>
        <taxon>Acetobacter</taxon>
    </lineage>
</organism>
<dbReference type="OrthoDB" id="8849801at2"/>